<evidence type="ECO:0000313" key="7">
    <source>
        <dbReference type="EMBL" id="QND80534.1"/>
    </source>
</evidence>
<accession>A0ABX6RC93</accession>
<dbReference type="Proteomes" id="UP000515506">
    <property type="component" value="Chromosome"/>
</dbReference>
<sequence length="164" mass="18232">MALLATLRESSQRIVIKPNVIAHMARHRQLSWFSREAGGQLFGAIRSDEVVILAATGPYRGDQRSRSSYRSNAKSAQRAIDLNAKNGLFYLGEWHTHPEEHPVASADDRSAMSKLLRASSTRLETLLMIIQARQGVAIYSFGAQGFVEWTVSDGAVLHACEEHR</sequence>
<evidence type="ECO:0000313" key="8">
    <source>
        <dbReference type="Proteomes" id="UP000515506"/>
    </source>
</evidence>
<evidence type="ECO:0000256" key="1">
    <source>
        <dbReference type="ARBA" id="ARBA00022670"/>
    </source>
</evidence>
<name>A0ABX6RC93_PSEMX</name>
<proteinExistence type="predicted"/>
<dbReference type="InterPro" id="IPR028090">
    <property type="entry name" value="JAB_dom_prok"/>
</dbReference>
<dbReference type="RefSeq" id="WP_185895748.1">
    <property type="nucleotide sequence ID" value="NZ_CP060028.1"/>
</dbReference>
<keyword evidence="2" id="KW-0479">Metal-binding</keyword>
<keyword evidence="1" id="KW-0645">Protease</keyword>
<dbReference type="Pfam" id="PF14464">
    <property type="entry name" value="Prok-JAB"/>
    <property type="match status" value="1"/>
</dbReference>
<organism evidence="7 8">
    <name type="scientific">Pseudoxanthomonas mexicana</name>
    <dbReference type="NCBI Taxonomy" id="128785"/>
    <lineage>
        <taxon>Bacteria</taxon>
        <taxon>Pseudomonadati</taxon>
        <taxon>Pseudomonadota</taxon>
        <taxon>Gammaproteobacteria</taxon>
        <taxon>Lysobacterales</taxon>
        <taxon>Lysobacteraceae</taxon>
        <taxon>Pseudoxanthomonas</taxon>
    </lineage>
</organism>
<gene>
    <name evidence="7" type="ORF">H4W19_01630</name>
</gene>
<evidence type="ECO:0000256" key="4">
    <source>
        <dbReference type="ARBA" id="ARBA00022833"/>
    </source>
</evidence>
<keyword evidence="3" id="KW-0378">Hydrolase</keyword>
<keyword evidence="4" id="KW-0862">Zinc</keyword>
<dbReference type="Gene3D" id="3.40.140.10">
    <property type="entry name" value="Cytidine Deaminase, domain 2"/>
    <property type="match status" value="1"/>
</dbReference>
<reference evidence="7 8" key="1">
    <citation type="submission" date="2020-08" db="EMBL/GenBank/DDBJ databases">
        <title>Streptomycin resistant and MDR strain, P. mexicana.</title>
        <authorList>
            <person name="Ganesh-kumar S."/>
            <person name="Zhe T."/>
            <person name="Yu Z."/>
            <person name="Min Y."/>
        </authorList>
    </citation>
    <scope>NUCLEOTIDE SEQUENCE [LARGE SCALE GENOMIC DNA]</scope>
    <source>
        <strain evidence="7 8">GTZY</strain>
    </source>
</reference>
<evidence type="ECO:0000256" key="3">
    <source>
        <dbReference type="ARBA" id="ARBA00022801"/>
    </source>
</evidence>
<keyword evidence="8" id="KW-1185">Reference proteome</keyword>
<evidence type="ECO:0000259" key="6">
    <source>
        <dbReference type="Pfam" id="PF14464"/>
    </source>
</evidence>
<feature type="domain" description="JAB" evidence="6">
    <location>
        <begin position="20"/>
        <end position="128"/>
    </location>
</feature>
<keyword evidence="5" id="KW-0482">Metalloprotease</keyword>
<dbReference type="EMBL" id="CP060028">
    <property type="protein sequence ID" value="QND80534.1"/>
    <property type="molecule type" value="Genomic_DNA"/>
</dbReference>
<dbReference type="SUPFAM" id="SSF102712">
    <property type="entry name" value="JAB1/MPN domain"/>
    <property type="match status" value="1"/>
</dbReference>
<evidence type="ECO:0000256" key="2">
    <source>
        <dbReference type="ARBA" id="ARBA00022723"/>
    </source>
</evidence>
<evidence type="ECO:0000256" key="5">
    <source>
        <dbReference type="ARBA" id="ARBA00023049"/>
    </source>
</evidence>
<protein>
    <submittedName>
        <fullName evidence="7">Mov34/MPN/PAD-1 family protein</fullName>
    </submittedName>
</protein>